<name>K0TLB1_THAOC</name>
<dbReference type="Proteomes" id="UP000266841">
    <property type="component" value="Unassembled WGS sequence"/>
</dbReference>
<evidence type="ECO:0000313" key="1">
    <source>
        <dbReference type="EMBL" id="EJK71682.1"/>
    </source>
</evidence>
<comment type="caution">
    <text evidence="1">The sequence shown here is derived from an EMBL/GenBank/DDBJ whole genome shotgun (WGS) entry which is preliminary data.</text>
</comment>
<protein>
    <submittedName>
        <fullName evidence="1">Uncharacterized protein</fullName>
    </submittedName>
</protein>
<sequence length="523" mass="59102">MNALETGMTEWLRAKGVKINDLACLDELFHNNYMGLFVEILVEICEDLTKMFAKLSSAYPHDADKVAKLVIMIAEAVLSWPVDLENKAPDFVLCKIVASNSIFGRDHWPPRDLVEYLTGGKHVTHLGSAYNWFVFWNYKGIYLLKLDYDGDELVRFLVVFCPWCNMFFSKLGTRVGTKLINSILFTAASAQLAKMFIKILSTPNASLVVEMNLDEPIVDNILFPIAALRAPLTEMGHLSNRCTALMAKSCMDPNHNHLGPNCNLQIRTAGKTREDQFLLCYADRRDIGRGCQTDITRDSCKSYSLFYSLLKGNTEGELLDNIIAGLGENRKKGSSDVQHKKDTLTAFVAYAKKNDLFVDQSLLGRLLRRYEDEPKQNSGNADNHNTSFYSDMPDTERVLAEAVRDETILLVQAEGKSGKNPNWGTGHQNRVGLSEPKAMVYPSGEAITYTDVYTGREVTVEDYKLLKITYSSAFTRTQENKKTRSEKGKTSQRQKRTWFLDYEVLVRRGMVHASQGRISENNE</sequence>
<keyword evidence="2" id="KW-1185">Reference proteome</keyword>
<feature type="non-terminal residue" evidence="1">
    <location>
        <position position="523"/>
    </location>
</feature>
<dbReference type="AlphaFoldDB" id="K0TLB1"/>
<evidence type="ECO:0000313" key="2">
    <source>
        <dbReference type="Proteomes" id="UP000266841"/>
    </source>
</evidence>
<reference evidence="1 2" key="1">
    <citation type="journal article" date="2012" name="Genome Biol.">
        <title>Genome and low-iron response of an oceanic diatom adapted to chronic iron limitation.</title>
        <authorList>
            <person name="Lommer M."/>
            <person name="Specht M."/>
            <person name="Roy A.S."/>
            <person name="Kraemer L."/>
            <person name="Andreson R."/>
            <person name="Gutowska M.A."/>
            <person name="Wolf J."/>
            <person name="Bergner S.V."/>
            <person name="Schilhabel M.B."/>
            <person name="Klostermeier U.C."/>
            <person name="Beiko R.G."/>
            <person name="Rosenstiel P."/>
            <person name="Hippler M."/>
            <person name="Laroche J."/>
        </authorList>
    </citation>
    <scope>NUCLEOTIDE SEQUENCE [LARGE SCALE GENOMIC DNA]</scope>
    <source>
        <strain evidence="1 2">CCMP1005</strain>
    </source>
</reference>
<gene>
    <name evidence="1" type="ORF">THAOC_06855</name>
</gene>
<proteinExistence type="predicted"/>
<dbReference type="EMBL" id="AGNL01006927">
    <property type="protein sequence ID" value="EJK71682.1"/>
    <property type="molecule type" value="Genomic_DNA"/>
</dbReference>
<organism evidence="1 2">
    <name type="scientific">Thalassiosira oceanica</name>
    <name type="common">Marine diatom</name>
    <dbReference type="NCBI Taxonomy" id="159749"/>
    <lineage>
        <taxon>Eukaryota</taxon>
        <taxon>Sar</taxon>
        <taxon>Stramenopiles</taxon>
        <taxon>Ochrophyta</taxon>
        <taxon>Bacillariophyta</taxon>
        <taxon>Coscinodiscophyceae</taxon>
        <taxon>Thalassiosirophycidae</taxon>
        <taxon>Thalassiosirales</taxon>
        <taxon>Thalassiosiraceae</taxon>
        <taxon>Thalassiosira</taxon>
    </lineage>
</organism>
<accession>K0TLB1</accession>